<feature type="compositionally biased region" description="Polar residues" evidence="2">
    <location>
        <begin position="93"/>
        <end position="104"/>
    </location>
</feature>
<keyword evidence="1" id="KW-0175">Coiled coil</keyword>
<dbReference type="GO" id="GO:0044732">
    <property type="term" value="C:mitotic spindle pole body"/>
    <property type="evidence" value="ECO:0007669"/>
    <property type="project" value="TreeGrafter"/>
</dbReference>
<protein>
    <recommendedName>
        <fullName evidence="5">Mitotic check point protein BFA1</fullName>
    </recommendedName>
</protein>
<reference evidence="3 4" key="1">
    <citation type="journal article" date="2023" name="Elife">
        <title>Identification of key yeast species and microbe-microbe interactions impacting larval growth of Drosophila in the wild.</title>
        <authorList>
            <person name="Mure A."/>
            <person name="Sugiura Y."/>
            <person name="Maeda R."/>
            <person name="Honda K."/>
            <person name="Sakurai N."/>
            <person name="Takahashi Y."/>
            <person name="Watada M."/>
            <person name="Katoh T."/>
            <person name="Gotoh A."/>
            <person name="Gotoh Y."/>
            <person name="Taniguchi I."/>
            <person name="Nakamura K."/>
            <person name="Hayashi T."/>
            <person name="Katayama T."/>
            <person name="Uemura T."/>
            <person name="Hattori Y."/>
        </authorList>
    </citation>
    <scope>NUCLEOTIDE SEQUENCE [LARGE SCALE GENOMIC DNA]</scope>
    <source>
        <strain evidence="3 4">PK-24</strain>
    </source>
</reference>
<dbReference type="InterPro" id="IPR034586">
    <property type="entry name" value="Bfa1/Byr4"/>
</dbReference>
<feature type="coiled-coil region" evidence="1">
    <location>
        <begin position="147"/>
        <end position="174"/>
    </location>
</feature>
<sequence length="564" mass="65912">MESGLHRLSLNDLSTVHEQDERLFLDNSRKYAKLNKYKESKHQSVEEESGFDFDDDFDDNNDFDNIVQSKINGQQQKIKSTGKNIMRTPISNNFITMSGRNNSVMDKRSISSTSSRTSSSIRSQYTESDTDNSDYAQEFEDFEDFENDIKTNLLEKFKQKQEKARQEVERTKHENLLKYSQIQNRLSSFKNSSHWNSKYSNYVDDYSNDEDFEDFNNFTTKDFQKLSRFNSNSNSTMGKKKSMPVLKMGTSLNGSPKKVKKYASTLDINTIRNQDTLKRNQLQTIRYPLYIDEDDLDDIQDMDRTITLADYKKLQRKMQNIRPIDLSKFSETPSSNHIKKSRDCKHHKHDINELNKPFLTPQTSKTSQLTKEGKIRLIRSLGKPKVKKTLPAHLYGELSYDPFLKKWCGNDEDLARFESINYSKPKLISKSESIPQSVNGMVYDDTKLRWVSVTGSYEDDPFGDGFDDTVHMKESDLNSINQRYASSPHRSPHRSKIGRLVPSESTMTLSDNLKVKSHFKVTPEMYKVWKNEEERWIRKVGNWFPDQEDSHAFKYDLKVFLNQQ</sequence>
<comment type="caution">
    <text evidence="3">The sequence shown here is derived from an EMBL/GenBank/DDBJ whole genome shotgun (WGS) entry which is preliminary data.</text>
</comment>
<dbReference type="EMBL" id="BTGB01000001">
    <property type="protein sequence ID" value="GMM44988.1"/>
    <property type="molecule type" value="Genomic_DNA"/>
</dbReference>
<dbReference type="PANTHER" id="PTHR35140:SF1">
    <property type="entry name" value="MITOTIC CHECK POINT PROTEIN BFA1"/>
    <property type="match status" value="1"/>
</dbReference>
<dbReference type="Proteomes" id="UP001378960">
    <property type="component" value="Unassembled WGS sequence"/>
</dbReference>
<dbReference type="PANTHER" id="PTHR35140">
    <property type="entry name" value="MITOTIC CHECK POINT PROTEIN BFA1"/>
    <property type="match status" value="1"/>
</dbReference>
<feature type="compositionally biased region" description="Basic residues" evidence="2">
    <location>
        <begin position="337"/>
        <end position="347"/>
    </location>
</feature>
<accession>A0AAV5R0A2</accession>
<evidence type="ECO:0000256" key="2">
    <source>
        <dbReference type="SAM" id="MobiDB-lite"/>
    </source>
</evidence>
<dbReference type="GO" id="GO:1990334">
    <property type="term" value="C:Bfa1-Bub2 complex"/>
    <property type="evidence" value="ECO:0007669"/>
    <property type="project" value="InterPro"/>
</dbReference>
<dbReference type="GO" id="GO:0031578">
    <property type="term" value="P:mitotic spindle orientation checkpoint signaling"/>
    <property type="evidence" value="ECO:0007669"/>
    <property type="project" value="TreeGrafter"/>
</dbReference>
<feature type="region of interest" description="Disordered" evidence="2">
    <location>
        <begin position="328"/>
        <end position="347"/>
    </location>
</feature>
<dbReference type="GO" id="GO:0005096">
    <property type="term" value="F:GTPase activator activity"/>
    <property type="evidence" value="ECO:0007669"/>
    <property type="project" value="InterPro"/>
</dbReference>
<keyword evidence="4" id="KW-1185">Reference proteome</keyword>
<dbReference type="AlphaFoldDB" id="A0AAV5R0A2"/>
<name>A0AAV5R0A2_PICKL</name>
<feature type="region of interest" description="Disordered" evidence="2">
    <location>
        <begin position="93"/>
        <end position="132"/>
    </location>
</feature>
<evidence type="ECO:0008006" key="5">
    <source>
        <dbReference type="Google" id="ProtNLM"/>
    </source>
</evidence>
<proteinExistence type="predicted"/>
<gene>
    <name evidence="3" type="ORF">DAPK24_015630</name>
</gene>
<evidence type="ECO:0000313" key="4">
    <source>
        <dbReference type="Proteomes" id="UP001378960"/>
    </source>
</evidence>
<evidence type="ECO:0000313" key="3">
    <source>
        <dbReference type="EMBL" id="GMM44988.1"/>
    </source>
</evidence>
<evidence type="ECO:0000256" key="1">
    <source>
        <dbReference type="SAM" id="Coils"/>
    </source>
</evidence>
<feature type="compositionally biased region" description="Low complexity" evidence="2">
    <location>
        <begin position="110"/>
        <end position="123"/>
    </location>
</feature>
<organism evidence="3 4">
    <name type="scientific">Pichia kluyveri</name>
    <name type="common">Yeast</name>
    <dbReference type="NCBI Taxonomy" id="36015"/>
    <lineage>
        <taxon>Eukaryota</taxon>
        <taxon>Fungi</taxon>
        <taxon>Dikarya</taxon>
        <taxon>Ascomycota</taxon>
        <taxon>Saccharomycotina</taxon>
        <taxon>Pichiomycetes</taxon>
        <taxon>Pichiales</taxon>
        <taxon>Pichiaceae</taxon>
        <taxon>Pichia</taxon>
    </lineage>
</organism>